<dbReference type="PANTHER" id="PTHR35342:SF5">
    <property type="entry name" value="TRICARBOXYLIC TRANSPORT PROTEIN"/>
    <property type="match status" value="1"/>
</dbReference>
<reference evidence="3 4" key="1">
    <citation type="submission" date="2018-06" db="EMBL/GenBank/DDBJ databases">
        <title>Marinomonas sp. YLB-05 draft genome sequence.</title>
        <authorList>
            <person name="Yu L."/>
            <person name="Tang X."/>
        </authorList>
    </citation>
    <scope>NUCLEOTIDE SEQUENCE [LARGE SCALE GENOMIC DNA]</scope>
    <source>
        <strain evidence="3 4">YLB-05</strain>
    </source>
</reference>
<feature type="transmembrane region" description="Helical" evidence="1">
    <location>
        <begin position="40"/>
        <end position="63"/>
    </location>
</feature>
<keyword evidence="1" id="KW-0812">Transmembrane</keyword>
<dbReference type="Pfam" id="PF01970">
    <property type="entry name" value="TctA"/>
    <property type="match status" value="1"/>
</dbReference>
<feature type="transmembrane region" description="Helical" evidence="1">
    <location>
        <begin position="353"/>
        <end position="375"/>
    </location>
</feature>
<accession>A0A370U9M5</accession>
<keyword evidence="1" id="KW-0472">Membrane</keyword>
<comment type="caution">
    <text evidence="3">The sequence shown here is derived from an EMBL/GenBank/DDBJ whole genome shotgun (WGS) entry which is preliminary data.</text>
</comment>
<feature type="transmembrane region" description="Helical" evidence="1">
    <location>
        <begin position="107"/>
        <end position="127"/>
    </location>
</feature>
<organism evidence="3 4">
    <name type="scientific">Marinomonas piezotolerans</name>
    <dbReference type="NCBI Taxonomy" id="2213058"/>
    <lineage>
        <taxon>Bacteria</taxon>
        <taxon>Pseudomonadati</taxon>
        <taxon>Pseudomonadota</taxon>
        <taxon>Gammaproteobacteria</taxon>
        <taxon>Oceanospirillales</taxon>
        <taxon>Oceanospirillaceae</taxon>
        <taxon>Marinomonas</taxon>
    </lineage>
</organism>
<feature type="transmembrane region" description="Helical" evidence="1">
    <location>
        <begin position="133"/>
        <end position="155"/>
    </location>
</feature>
<feature type="transmembrane region" description="Helical" evidence="1">
    <location>
        <begin position="461"/>
        <end position="488"/>
    </location>
</feature>
<feature type="transmembrane region" description="Helical" evidence="1">
    <location>
        <begin position="250"/>
        <end position="275"/>
    </location>
</feature>
<dbReference type="EMBL" id="QKRA01000003">
    <property type="protein sequence ID" value="RDL44486.1"/>
    <property type="molecule type" value="Genomic_DNA"/>
</dbReference>
<evidence type="ECO:0000256" key="1">
    <source>
        <dbReference type="SAM" id="Phobius"/>
    </source>
</evidence>
<feature type="transmembrane region" description="Helical" evidence="1">
    <location>
        <begin position="396"/>
        <end position="424"/>
    </location>
</feature>
<dbReference type="AlphaFoldDB" id="A0A370U9M5"/>
<dbReference type="Proteomes" id="UP000254326">
    <property type="component" value="Unassembled WGS sequence"/>
</dbReference>
<evidence type="ECO:0000313" key="4">
    <source>
        <dbReference type="Proteomes" id="UP000254326"/>
    </source>
</evidence>
<dbReference type="OrthoDB" id="9781349at2"/>
<evidence type="ECO:0000259" key="2">
    <source>
        <dbReference type="Pfam" id="PF01970"/>
    </source>
</evidence>
<dbReference type="PANTHER" id="PTHR35342">
    <property type="entry name" value="TRICARBOXYLIC TRANSPORT PROTEIN"/>
    <property type="match status" value="1"/>
</dbReference>
<gene>
    <name evidence="3" type="ORF">DN730_08805</name>
</gene>
<feature type="transmembrane region" description="Helical" evidence="1">
    <location>
        <begin position="199"/>
        <end position="216"/>
    </location>
</feature>
<sequence>MLLDAFNALMDIWVLVAAVSGIVTGIIIGAIPGLGPTMAIALLIPVTFTMSPIPAITLLLGVYQGAIFGGSISAILLNVPGTPSSAATAIDGYAMARKGEGGRALRVALYASVAGNIFSCLVLIVLAEPLASFALNFGPAEMAALMLFALLVIVLFGGGVRLDAALMVLLGVFASIIGLDPIEGTPRFTFNSFAMENGLQLIPVLVGLFAMSEVFLKLFQKQSSIKEPVDLPKIVPSKVRFVDMWRMRATLLWSSLIGTFVGILPGIGSTVPAFMSYGLARARSKQAHKFGQGADEGVAAPEAANNAVTGGALIPTLALGIPGDAVTAVILGAFMLQGLAPGPFLFRDYGVEVYAIFEALILSSIPTIIFGLLLFKVAVHVIRIQPRHLFPTITVLALLGAFSVNNSLVDVWVMLGAGFVGFLLRRADFPLPPLLIGLILGTPLEQSVRQAMLTSNGSLDIFWNSGIALALLGLTAISILISLCIPLLRKQRQQKGSSNV</sequence>
<dbReference type="RefSeq" id="WP_115467749.1">
    <property type="nucleotide sequence ID" value="NZ_QKRA01000003.1"/>
</dbReference>
<dbReference type="InterPro" id="IPR002823">
    <property type="entry name" value="DUF112_TM"/>
</dbReference>
<keyword evidence="1" id="KW-1133">Transmembrane helix</keyword>
<name>A0A370U9M5_9GAMM</name>
<feature type="transmembrane region" description="Helical" evidence="1">
    <location>
        <begin position="12"/>
        <end position="34"/>
    </location>
</feature>
<proteinExistence type="predicted"/>
<evidence type="ECO:0000313" key="3">
    <source>
        <dbReference type="EMBL" id="RDL44486.1"/>
    </source>
</evidence>
<keyword evidence="4" id="KW-1185">Reference proteome</keyword>
<feature type="domain" description="DUF112" evidence="2">
    <location>
        <begin position="15"/>
        <end position="435"/>
    </location>
</feature>
<protein>
    <recommendedName>
        <fullName evidence="2">DUF112 domain-containing protein</fullName>
    </recommendedName>
</protein>
<feature type="transmembrane region" description="Helical" evidence="1">
    <location>
        <begin position="162"/>
        <end position="179"/>
    </location>
</feature>